<evidence type="ECO:0000256" key="1">
    <source>
        <dbReference type="SAM" id="MobiDB-lite"/>
    </source>
</evidence>
<feature type="region of interest" description="Disordered" evidence="1">
    <location>
        <begin position="92"/>
        <end position="111"/>
    </location>
</feature>
<protein>
    <submittedName>
        <fullName evidence="2">Uncharacterized protein</fullName>
    </submittedName>
</protein>
<proteinExistence type="predicted"/>
<dbReference type="EMBL" id="JAHRIO010021442">
    <property type="protein sequence ID" value="MEQ2165517.1"/>
    <property type="molecule type" value="Genomic_DNA"/>
</dbReference>
<comment type="caution">
    <text evidence="2">The sequence shown here is derived from an EMBL/GenBank/DDBJ whole genome shotgun (WGS) entry which is preliminary data.</text>
</comment>
<evidence type="ECO:0000313" key="2">
    <source>
        <dbReference type="EMBL" id="MEQ2165517.1"/>
    </source>
</evidence>
<dbReference type="Proteomes" id="UP001476798">
    <property type="component" value="Unassembled WGS sequence"/>
</dbReference>
<organism evidence="2 3">
    <name type="scientific">Goodea atripinnis</name>
    <dbReference type="NCBI Taxonomy" id="208336"/>
    <lineage>
        <taxon>Eukaryota</taxon>
        <taxon>Metazoa</taxon>
        <taxon>Chordata</taxon>
        <taxon>Craniata</taxon>
        <taxon>Vertebrata</taxon>
        <taxon>Euteleostomi</taxon>
        <taxon>Actinopterygii</taxon>
        <taxon>Neopterygii</taxon>
        <taxon>Teleostei</taxon>
        <taxon>Neoteleostei</taxon>
        <taxon>Acanthomorphata</taxon>
        <taxon>Ovalentaria</taxon>
        <taxon>Atherinomorphae</taxon>
        <taxon>Cyprinodontiformes</taxon>
        <taxon>Goodeidae</taxon>
        <taxon>Goodea</taxon>
    </lineage>
</organism>
<accession>A0ABV0N2B6</accession>
<gene>
    <name evidence="2" type="ORF">GOODEAATRI_017655</name>
</gene>
<evidence type="ECO:0000313" key="3">
    <source>
        <dbReference type="Proteomes" id="UP001476798"/>
    </source>
</evidence>
<keyword evidence="3" id="KW-1185">Reference proteome</keyword>
<name>A0ABV0N2B6_9TELE</name>
<reference evidence="2 3" key="1">
    <citation type="submission" date="2021-06" db="EMBL/GenBank/DDBJ databases">
        <authorList>
            <person name="Palmer J.M."/>
        </authorList>
    </citation>
    <scope>NUCLEOTIDE SEQUENCE [LARGE SCALE GENOMIC DNA]</scope>
    <source>
        <strain evidence="2 3">GA_2019</strain>
        <tissue evidence="2">Muscle</tissue>
    </source>
</reference>
<sequence>MLCQLNFSILPDVHHDWNIKFSAHHQTCPYLQQRTCQGGARVTQMGPISNQCLLLLSVHIRTDRHTNILRYDGLALVDGPLGWSEKASNLRSMSFQPDEQSASSKDLYPNQ</sequence>